<reference evidence="1 2" key="1">
    <citation type="submission" date="2018-03" db="EMBL/GenBank/DDBJ databases">
        <title>Genomic Encyclopedia of Archaeal and Bacterial Type Strains, Phase II (KMG-II): from individual species to whole genera.</title>
        <authorList>
            <person name="Goeker M."/>
        </authorList>
    </citation>
    <scope>NUCLEOTIDE SEQUENCE [LARGE SCALE GENOMIC DNA]</scope>
    <source>
        <strain evidence="1 2">DSM 45601</strain>
    </source>
</reference>
<dbReference type="OrthoDB" id="3831317at2"/>
<name>A0A2T0Q9X1_9ACTN</name>
<comment type="caution">
    <text evidence="1">The sequence shown here is derived from an EMBL/GenBank/DDBJ whole genome shotgun (WGS) entry which is preliminary data.</text>
</comment>
<gene>
    <name evidence="1" type="ORF">CLV72_102266</name>
</gene>
<evidence type="ECO:0000313" key="1">
    <source>
        <dbReference type="EMBL" id="PRY00635.1"/>
    </source>
</evidence>
<protein>
    <submittedName>
        <fullName evidence="1">Uncharacterized protein</fullName>
    </submittedName>
</protein>
<organism evidence="1 2">
    <name type="scientific">Allonocardiopsis opalescens</name>
    <dbReference type="NCBI Taxonomy" id="1144618"/>
    <lineage>
        <taxon>Bacteria</taxon>
        <taxon>Bacillati</taxon>
        <taxon>Actinomycetota</taxon>
        <taxon>Actinomycetes</taxon>
        <taxon>Streptosporangiales</taxon>
        <taxon>Allonocardiopsis</taxon>
    </lineage>
</organism>
<sequence>MSLPWWKTDKDARFSELLRAVRTYYHPDTAQDGAPERLRRLVYRVENEGLRAEFHDIPRFLAELRAAIIDPGQVPDDELFNAACFEDGSDEAFLARVWHDIYPDRPLPTADNPHGIGN</sequence>
<keyword evidence="2" id="KW-1185">Reference proteome</keyword>
<dbReference type="RefSeq" id="WP_106242368.1">
    <property type="nucleotide sequence ID" value="NZ_PVZC01000002.1"/>
</dbReference>
<accession>A0A2T0Q9X1</accession>
<evidence type="ECO:0000313" key="2">
    <source>
        <dbReference type="Proteomes" id="UP000237846"/>
    </source>
</evidence>
<dbReference type="EMBL" id="PVZC01000002">
    <property type="protein sequence ID" value="PRY00635.1"/>
    <property type="molecule type" value="Genomic_DNA"/>
</dbReference>
<dbReference type="Proteomes" id="UP000237846">
    <property type="component" value="Unassembled WGS sequence"/>
</dbReference>
<proteinExistence type="predicted"/>
<dbReference type="AlphaFoldDB" id="A0A2T0Q9X1"/>